<evidence type="ECO:0000256" key="1">
    <source>
        <dbReference type="SAM" id="MobiDB-lite"/>
    </source>
</evidence>
<feature type="compositionally biased region" description="Basic residues" evidence="1">
    <location>
        <begin position="212"/>
        <end position="225"/>
    </location>
</feature>
<gene>
    <name evidence="2" type="ORF">FisN_17Hh214</name>
</gene>
<feature type="compositionally biased region" description="Polar residues" evidence="1">
    <location>
        <begin position="353"/>
        <end position="370"/>
    </location>
</feature>
<keyword evidence="3" id="KW-1185">Reference proteome</keyword>
<organism evidence="2 3">
    <name type="scientific">Fistulifera solaris</name>
    <name type="common">Oleaginous diatom</name>
    <dbReference type="NCBI Taxonomy" id="1519565"/>
    <lineage>
        <taxon>Eukaryota</taxon>
        <taxon>Sar</taxon>
        <taxon>Stramenopiles</taxon>
        <taxon>Ochrophyta</taxon>
        <taxon>Bacillariophyta</taxon>
        <taxon>Bacillariophyceae</taxon>
        <taxon>Bacillariophycidae</taxon>
        <taxon>Naviculales</taxon>
        <taxon>Naviculaceae</taxon>
        <taxon>Fistulifera</taxon>
    </lineage>
</organism>
<feature type="compositionally biased region" description="Polar residues" evidence="1">
    <location>
        <begin position="255"/>
        <end position="268"/>
    </location>
</feature>
<feature type="region of interest" description="Disordered" evidence="1">
    <location>
        <begin position="288"/>
        <end position="319"/>
    </location>
</feature>
<sequence length="571" mass="64087">MTELQFKFFMDKIASVASTKRIASCPWGDLEQQTSFPAQVDPCTSQLEQNSSTETLEAFYVDEDRCNKEVSCCAIVPYRYQHRDGKFPLQGSHSIDPPQLGPDTEVMLFAINLAVKAANDSNLRKRLFHETLSNQTEEEVRRPFKQQHESDALVFATASNLVSFPPVGEELHVSRSAETESVFELCQEKSERTTGLTSRHGTYKNDIESKAQKRKRKEEKRKRRDRKLEKAREKQAQRVEREAAEQEQSKRVLEQTFSDTSLEGTSTLPAESLRVECIECREHDSLLNESNGKRQRTDEFNESETGVPHGENSKKPRQHMIPEKCSDTHVSHHQSLRLPFGIKLSSNVLSSGKTLASSRKQERPSNSTVEQWKEAPPSHSRQASLGKNPFERTAPKPSSSSLPFRSGIAKHHELHRPLMHGINSTSKEEGSNLNSQKEISGRQPMIAATSHPAAQETFASINVVPSQDPIQVLCTESFLETWGDLVCAVTANQWHQSYSGQSRSCLRDIRFIDSPLLEGCGVDMELADRGALLLICTSVLDEEAAARDIVVALAELVAADRYITERSPSAW</sequence>
<comment type="caution">
    <text evidence="2">The sequence shown here is derived from an EMBL/GenBank/DDBJ whole genome shotgun (WGS) entry which is preliminary data.</text>
</comment>
<dbReference type="Proteomes" id="UP000198406">
    <property type="component" value="Unassembled WGS sequence"/>
</dbReference>
<feature type="region of interest" description="Disordered" evidence="1">
    <location>
        <begin position="353"/>
        <end position="405"/>
    </location>
</feature>
<proteinExistence type="predicted"/>
<dbReference type="InParanoid" id="A0A1Z5JH01"/>
<feature type="region of interest" description="Disordered" evidence="1">
    <location>
        <begin position="188"/>
        <end position="268"/>
    </location>
</feature>
<evidence type="ECO:0000313" key="3">
    <source>
        <dbReference type="Proteomes" id="UP000198406"/>
    </source>
</evidence>
<dbReference type="EMBL" id="BDSP01000061">
    <property type="protein sequence ID" value="GAX13274.1"/>
    <property type="molecule type" value="Genomic_DNA"/>
</dbReference>
<feature type="compositionally biased region" description="Basic and acidic residues" evidence="1">
    <location>
        <begin position="288"/>
        <end position="299"/>
    </location>
</feature>
<dbReference type="OrthoDB" id="49519at2759"/>
<dbReference type="AlphaFoldDB" id="A0A1Z5JH01"/>
<reference evidence="2 3" key="1">
    <citation type="journal article" date="2015" name="Plant Cell">
        <title>Oil accumulation by the oleaginous diatom Fistulifera solaris as revealed by the genome and transcriptome.</title>
        <authorList>
            <person name="Tanaka T."/>
            <person name="Maeda Y."/>
            <person name="Veluchamy A."/>
            <person name="Tanaka M."/>
            <person name="Abida H."/>
            <person name="Marechal E."/>
            <person name="Bowler C."/>
            <person name="Muto M."/>
            <person name="Sunaga Y."/>
            <person name="Tanaka M."/>
            <person name="Yoshino T."/>
            <person name="Taniguchi T."/>
            <person name="Fukuda Y."/>
            <person name="Nemoto M."/>
            <person name="Matsumoto M."/>
            <person name="Wong P.S."/>
            <person name="Aburatani S."/>
            <person name="Fujibuchi W."/>
        </authorList>
    </citation>
    <scope>NUCLEOTIDE SEQUENCE [LARGE SCALE GENOMIC DNA]</scope>
    <source>
        <strain evidence="2 3">JPCC DA0580</strain>
    </source>
</reference>
<accession>A0A1Z5JH01</accession>
<protein>
    <submittedName>
        <fullName evidence="2">Uncharacterized protein</fullName>
    </submittedName>
</protein>
<feature type="compositionally biased region" description="Basic and acidic residues" evidence="1">
    <location>
        <begin position="226"/>
        <end position="253"/>
    </location>
</feature>
<name>A0A1Z5JH01_FISSO</name>
<evidence type="ECO:0000313" key="2">
    <source>
        <dbReference type="EMBL" id="GAX13274.1"/>
    </source>
</evidence>